<organism evidence="1 2">
    <name type="scientific">Anaeramoeba flamelloides</name>
    <dbReference type="NCBI Taxonomy" id="1746091"/>
    <lineage>
        <taxon>Eukaryota</taxon>
        <taxon>Metamonada</taxon>
        <taxon>Anaeramoebidae</taxon>
        <taxon>Anaeramoeba</taxon>
    </lineage>
</organism>
<reference evidence="1" key="1">
    <citation type="submission" date="2022-08" db="EMBL/GenBank/DDBJ databases">
        <title>Novel sulphate-reducing endosymbionts in the free-living metamonad Anaeramoeba.</title>
        <authorList>
            <person name="Jerlstrom-Hultqvist J."/>
            <person name="Cepicka I."/>
            <person name="Gallot-Lavallee L."/>
            <person name="Salas-Leiva D."/>
            <person name="Curtis B.A."/>
            <person name="Zahonova K."/>
            <person name="Pipaliya S."/>
            <person name="Dacks J."/>
            <person name="Roger A.J."/>
        </authorList>
    </citation>
    <scope>NUCLEOTIDE SEQUENCE</scope>
    <source>
        <strain evidence="1">Busselton2</strain>
    </source>
</reference>
<gene>
    <name evidence="1" type="ORF">M0812_00152</name>
</gene>
<evidence type="ECO:0000313" key="1">
    <source>
        <dbReference type="EMBL" id="KAJ3447680.1"/>
    </source>
</evidence>
<evidence type="ECO:0000313" key="2">
    <source>
        <dbReference type="Proteomes" id="UP001146793"/>
    </source>
</evidence>
<sequence>MNNNFDELKKEFGSKRSYRDRLEKLIQIRPDDFEGLFLSHLRKEFFLNKTKHLKTEYPKYIKIRRATVEDLAKFCDLSKKSIERGLTSFIKSAYNLVNSRDYSRDWMVFRPRSEVKIRSKMNNKNIVSEEKSEIKKGAPINNGLTHFNDNNYLFDNNFYQNNLNSESSINLNKCNQIIQGSTINQEIDNRKRFLNLDNLSMNNNSHNVINNSYPNNYQQNNFLNPLLLSNLPINILNNNKKEEKNILHQNYTSEPNINQTQLLKKKKKMKIIHKTNNSLKWKNTQLNQPLNLIEGNKNNKEKHDLYNRNVQKKYISKNSENGQTTIFKQFNNDDYYEFFHQFLSQKGEDQFSNFQKSFTETLKKNSETGVEKEINNRKKNRAKINGTQLKNQKLNDINKKNPNKFGRQEKCIDPYLQKKIIQTDNHNLSTFGFQDDQSQIDLESENIELWCLDENNFFNNVENKNFDL</sequence>
<protein>
    <submittedName>
        <fullName evidence="1">Uncharacterized protein</fullName>
    </submittedName>
</protein>
<name>A0AAV8A281_9EUKA</name>
<dbReference type="EMBL" id="JANTQA010000015">
    <property type="protein sequence ID" value="KAJ3447680.1"/>
    <property type="molecule type" value="Genomic_DNA"/>
</dbReference>
<comment type="caution">
    <text evidence="1">The sequence shown here is derived from an EMBL/GenBank/DDBJ whole genome shotgun (WGS) entry which is preliminary data.</text>
</comment>
<dbReference type="AlphaFoldDB" id="A0AAV8A281"/>
<dbReference type="Proteomes" id="UP001146793">
    <property type="component" value="Unassembled WGS sequence"/>
</dbReference>
<accession>A0AAV8A281</accession>
<proteinExistence type="predicted"/>